<protein>
    <submittedName>
        <fullName evidence="2">Uncharacterized protein</fullName>
    </submittedName>
</protein>
<organism evidence="2 3">
    <name type="scientific">Alkalibacterium pelagium</name>
    <dbReference type="NCBI Taxonomy" id="426702"/>
    <lineage>
        <taxon>Bacteria</taxon>
        <taxon>Bacillati</taxon>
        <taxon>Bacillota</taxon>
        <taxon>Bacilli</taxon>
        <taxon>Lactobacillales</taxon>
        <taxon>Carnobacteriaceae</taxon>
        <taxon>Alkalibacterium</taxon>
    </lineage>
</organism>
<keyword evidence="1" id="KW-1133">Transmembrane helix</keyword>
<dbReference type="STRING" id="426702.SAMN04488099_11348"/>
<name>A0A1H7N182_9LACT</name>
<keyword evidence="1" id="KW-0472">Membrane</keyword>
<evidence type="ECO:0000313" key="2">
    <source>
        <dbReference type="EMBL" id="SEL17356.1"/>
    </source>
</evidence>
<feature type="transmembrane region" description="Helical" evidence="1">
    <location>
        <begin position="21"/>
        <end position="45"/>
    </location>
</feature>
<dbReference type="Proteomes" id="UP000199081">
    <property type="component" value="Unassembled WGS sequence"/>
</dbReference>
<dbReference type="EMBL" id="FNZU01000013">
    <property type="protein sequence ID" value="SEL17356.1"/>
    <property type="molecule type" value="Genomic_DNA"/>
</dbReference>
<reference evidence="3" key="1">
    <citation type="submission" date="2016-10" db="EMBL/GenBank/DDBJ databases">
        <authorList>
            <person name="Varghese N."/>
            <person name="Submissions S."/>
        </authorList>
    </citation>
    <scope>NUCLEOTIDE SEQUENCE [LARGE SCALE GENOMIC DNA]</scope>
    <source>
        <strain evidence="3">DSM 19183</strain>
    </source>
</reference>
<proteinExistence type="predicted"/>
<keyword evidence="1" id="KW-0812">Transmembrane</keyword>
<gene>
    <name evidence="2" type="ORF">SAMN04488099_11348</name>
</gene>
<dbReference type="AlphaFoldDB" id="A0A1H7N182"/>
<keyword evidence="3" id="KW-1185">Reference proteome</keyword>
<evidence type="ECO:0000256" key="1">
    <source>
        <dbReference type="SAM" id="Phobius"/>
    </source>
</evidence>
<evidence type="ECO:0000313" key="3">
    <source>
        <dbReference type="Proteomes" id="UP000199081"/>
    </source>
</evidence>
<sequence length="117" mass="13133">MPSSWEVADMKSGKWKKSGGFILLEALISLSLVTLAVCSMLPFLVDTFVIREEAKLNVETSRFLYETAQFWDRTDQSVAMMVDGKLVVIVEGDNGITVKGEKISDQMVEILSVQWKK</sequence>
<accession>A0A1H7N182</accession>